<comment type="caution">
    <text evidence="2">The sequence shown here is derived from an EMBL/GenBank/DDBJ whole genome shotgun (WGS) entry which is preliminary data.</text>
</comment>
<feature type="region of interest" description="Disordered" evidence="1">
    <location>
        <begin position="621"/>
        <end position="651"/>
    </location>
</feature>
<sequence>MSYLQFPRLAFSGQFQSDVSTVNNDPRHYDNATFEPRFQEYQQAGADGRTKTYNGWWHPTGTAIMRFANCQVTSLRGPSGILVTNPAQDPLLSCSVGNAIGKPSGKMVDLDPDWQLASSIYGLAVSLLKPDGTPLMTADYQSNPFRDLWFSRAQSQGDSAASAVFQSVLINIQWHLDGFDSPLLARLIELSEQDRLSIRLSTYGYSTDYSDPGFGYGTVLGAIGPAYLGQPRSFILGRRFMPTTQQGNDLASKNGIGCFSSWLDQDTASLQVDLSNALPLDSRFQVAALPSLQYAVLHNEWTAQDAEIGPDDYTVIAGVDTSQALQDQQAGIQSVPLTEEQLRLANQPLPLAIVQPVGVEGRAVVCVREALLGNEVRAEDFAIRLDPNHPDRNHQHTHVYAARYGQPLAGAALAFWAGAPMLDYGDTPTDKTQGTTPRALLPVNNVPNAAIRISPAEPITDQAGRAAVTLHGPESFGTPREYMDGQLFTIAYNLAGSDPALQQPFDNFAVVVFSSFPQPGQDIDLDNPRWEDVQPILQQYANLYPVMSQGLFDFSKQAVADASAFIMRFVFDKPIEDPDQMPVTRDLSASKRRMLINYFQNVIDLTGKTFDRQRMYGKRCPLRQSAPPSEADIAATRGSLSTSKSRKGNDA</sequence>
<organism evidence="2 3">
    <name type="scientific">Chromobacterium haemolyticum</name>
    <dbReference type="NCBI Taxonomy" id="394935"/>
    <lineage>
        <taxon>Bacteria</taxon>
        <taxon>Pseudomonadati</taxon>
        <taxon>Pseudomonadota</taxon>
        <taxon>Betaproteobacteria</taxon>
        <taxon>Neisseriales</taxon>
        <taxon>Chromobacteriaceae</taxon>
        <taxon>Chromobacterium</taxon>
    </lineage>
</organism>
<dbReference type="Proteomes" id="UP000192721">
    <property type="component" value="Unassembled WGS sequence"/>
</dbReference>
<evidence type="ECO:0000256" key="1">
    <source>
        <dbReference type="SAM" id="MobiDB-lite"/>
    </source>
</evidence>
<dbReference type="RefSeq" id="WP_081555996.1">
    <property type="nucleotide sequence ID" value="NZ_MUKV01000019.1"/>
</dbReference>
<protein>
    <submittedName>
        <fullName evidence="2">Uncharacterized protein</fullName>
    </submittedName>
</protein>
<reference evidence="2 3" key="1">
    <citation type="submission" date="2017-02" db="EMBL/GenBank/DDBJ databases">
        <title>Chromobacterium haemolyticum H5244.</title>
        <authorList>
            <person name="Gulvik C.A."/>
        </authorList>
    </citation>
    <scope>NUCLEOTIDE SEQUENCE [LARGE SCALE GENOMIC DNA]</scope>
    <source>
        <strain evidence="2 3">H5244</strain>
    </source>
</reference>
<proteinExistence type="predicted"/>
<evidence type="ECO:0000313" key="3">
    <source>
        <dbReference type="Proteomes" id="UP000192721"/>
    </source>
</evidence>
<evidence type="ECO:0000313" key="2">
    <source>
        <dbReference type="EMBL" id="OQS37351.1"/>
    </source>
</evidence>
<dbReference type="EMBL" id="MUKV01000019">
    <property type="protein sequence ID" value="OQS37351.1"/>
    <property type="molecule type" value="Genomic_DNA"/>
</dbReference>
<name>A0A1W0CRI5_9NEIS</name>
<dbReference type="AlphaFoldDB" id="A0A1W0CRI5"/>
<gene>
    <name evidence="2" type="ORF">B0T45_14720</name>
</gene>
<accession>A0A1W0CRI5</accession>